<dbReference type="EMBL" id="WBVO01000001">
    <property type="protein sequence ID" value="KAB2814753.1"/>
    <property type="molecule type" value="Genomic_DNA"/>
</dbReference>
<comment type="caution">
    <text evidence="2">The sequence shown here is derived from an EMBL/GenBank/DDBJ whole genome shotgun (WGS) entry which is preliminary data.</text>
</comment>
<protein>
    <submittedName>
        <fullName evidence="2">DUF805 domain-containing protein</fullName>
    </submittedName>
</protein>
<evidence type="ECO:0000256" key="1">
    <source>
        <dbReference type="SAM" id="Phobius"/>
    </source>
</evidence>
<reference evidence="2 3" key="1">
    <citation type="submission" date="2019-09" db="EMBL/GenBank/DDBJ databases">
        <title>Genomes of family Cryomorphaceae.</title>
        <authorList>
            <person name="Bowman J.P."/>
        </authorList>
    </citation>
    <scope>NUCLEOTIDE SEQUENCE [LARGE SCALE GENOMIC DNA]</scope>
    <source>
        <strain evidence="2 3">LMG 25704</strain>
    </source>
</reference>
<dbReference type="InterPro" id="IPR008523">
    <property type="entry name" value="DUF805"/>
</dbReference>
<evidence type="ECO:0000313" key="3">
    <source>
        <dbReference type="Proteomes" id="UP000468650"/>
    </source>
</evidence>
<sequence length="134" mass="15581">MNVYVRIMTRYAEFDGRLRRRDYWIFVLITFAIMLVTSLLGNLFLNERQAMIPLALVALVHFIPLIAVDIRRLHDQGKSGAWWFIRFIPLIGGIWFLVLMLTEGDTGRNEYGPDPKALDNSFAMSDENILDNKF</sequence>
<keyword evidence="3" id="KW-1185">Reference proteome</keyword>
<organism evidence="2 3">
    <name type="scientific">Phaeocystidibacter luteus</name>
    <dbReference type="NCBI Taxonomy" id="911197"/>
    <lineage>
        <taxon>Bacteria</taxon>
        <taxon>Pseudomonadati</taxon>
        <taxon>Bacteroidota</taxon>
        <taxon>Flavobacteriia</taxon>
        <taxon>Flavobacteriales</taxon>
        <taxon>Phaeocystidibacteraceae</taxon>
        <taxon>Phaeocystidibacter</taxon>
    </lineage>
</organism>
<evidence type="ECO:0000313" key="2">
    <source>
        <dbReference type="EMBL" id="KAB2814753.1"/>
    </source>
</evidence>
<feature type="transmembrane region" description="Helical" evidence="1">
    <location>
        <begin position="80"/>
        <end position="101"/>
    </location>
</feature>
<dbReference type="PANTHER" id="PTHR34980:SF2">
    <property type="entry name" value="INNER MEMBRANE PROTEIN YHAH-RELATED"/>
    <property type="match status" value="1"/>
</dbReference>
<dbReference type="GO" id="GO:0005886">
    <property type="term" value="C:plasma membrane"/>
    <property type="evidence" value="ECO:0007669"/>
    <property type="project" value="TreeGrafter"/>
</dbReference>
<name>A0A6N6RMF6_9FLAO</name>
<dbReference type="Pfam" id="PF05656">
    <property type="entry name" value="DUF805"/>
    <property type="match status" value="1"/>
</dbReference>
<dbReference type="AlphaFoldDB" id="A0A6N6RMF6"/>
<feature type="transmembrane region" description="Helical" evidence="1">
    <location>
        <begin position="23"/>
        <end position="44"/>
    </location>
</feature>
<dbReference type="PANTHER" id="PTHR34980">
    <property type="entry name" value="INNER MEMBRANE PROTEIN-RELATED-RELATED"/>
    <property type="match status" value="1"/>
</dbReference>
<proteinExistence type="predicted"/>
<keyword evidence="1" id="KW-0812">Transmembrane</keyword>
<keyword evidence="1" id="KW-0472">Membrane</keyword>
<dbReference type="OrthoDB" id="9812349at2"/>
<dbReference type="RefSeq" id="WP_151666331.1">
    <property type="nucleotide sequence ID" value="NZ_WBVO01000001.1"/>
</dbReference>
<dbReference type="Proteomes" id="UP000468650">
    <property type="component" value="Unassembled WGS sequence"/>
</dbReference>
<accession>A0A6N6RMF6</accession>
<keyword evidence="1" id="KW-1133">Transmembrane helix</keyword>
<gene>
    <name evidence="2" type="ORF">F8C67_03130</name>
</gene>
<feature type="transmembrane region" description="Helical" evidence="1">
    <location>
        <begin position="50"/>
        <end position="68"/>
    </location>
</feature>